<name>A0A2P8HB24_CHINA</name>
<dbReference type="InterPro" id="IPR004360">
    <property type="entry name" value="Glyas_Fos-R_dOase_dom"/>
</dbReference>
<dbReference type="EMBL" id="PYAW01000008">
    <property type="protein sequence ID" value="PSL43417.1"/>
    <property type="molecule type" value="Genomic_DNA"/>
</dbReference>
<evidence type="ECO:0000259" key="1">
    <source>
        <dbReference type="Pfam" id="PF00903"/>
    </source>
</evidence>
<keyword evidence="3" id="KW-1185">Reference proteome</keyword>
<dbReference type="Gene3D" id="3.10.180.10">
    <property type="entry name" value="2,3-Dihydroxybiphenyl 1,2-Dioxygenase, domain 1"/>
    <property type="match status" value="1"/>
</dbReference>
<evidence type="ECO:0000313" key="2">
    <source>
        <dbReference type="EMBL" id="PSL43417.1"/>
    </source>
</evidence>
<evidence type="ECO:0000313" key="3">
    <source>
        <dbReference type="Proteomes" id="UP000240971"/>
    </source>
</evidence>
<dbReference type="RefSeq" id="WP_106531020.1">
    <property type="nucleotide sequence ID" value="NZ_PYAW01000008.1"/>
</dbReference>
<dbReference type="GO" id="GO:0051213">
    <property type="term" value="F:dioxygenase activity"/>
    <property type="evidence" value="ECO:0007669"/>
    <property type="project" value="UniProtKB-KW"/>
</dbReference>
<keyword evidence="2" id="KW-0560">Oxidoreductase</keyword>
<comment type="caution">
    <text evidence="2">The sequence shown here is derived from an EMBL/GenBank/DDBJ whole genome shotgun (WGS) entry which is preliminary data.</text>
</comment>
<dbReference type="OrthoDB" id="9795618at2"/>
<accession>A0A2P8HB24</accession>
<reference evidence="2 3" key="1">
    <citation type="submission" date="2018-03" db="EMBL/GenBank/DDBJ databases">
        <title>Genomic Encyclopedia of Archaeal and Bacterial Type Strains, Phase II (KMG-II): from individual species to whole genera.</title>
        <authorList>
            <person name="Goeker M."/>
        </authorList>
    </citation>
    <scope>NUCLEOTIDE SEQUENCE [LARGE SCALE GENOMIC DNA]</scope>
    <source>
        <strain evidence="2 3">DSM 24859</strain>
    </source>
</reference>
<proteinExistence type="predicted"/>
<dbReference type="Pfam" id="PF00903">
    <property type="entry name" value="Glyoxalase"/>
    <property type="match status" value="1"/>
</dbReference>
<dbReference type="AlphaFoldDB" id="A0A2P8HB24"/>
<keyword evidence="2" id="KW-0223">Dioxygenase</keyword>
<protein>
    <submittedName>
        <fullName evidence="2">Glyoxalase/bleomycin resistance protein/dioxygenase superfamily protein</fullName>
    </submittedName>
</protein>
<organism evidence="2 3">
    <name type="scientific">Chitinophaga niastensis</name>
    <dbReference type="NCBI Taxonomy" id="536980"/>
    <lineage>
        <taxon>Bacteria</taxon>
        <taxon>Pseudomonadati</taxon>
        <taxon>Bacteroidota</taxon>
        <taxon>Chitinophagia</taxon>
        <taxon>Chitinophagales</taxon>
        <taxon>Chitinophagaceae</taxon>
        <taxon>Chitinophaga</taxon>
    </lineage>
</organism>
<gene>
    <name evidence="2" type="ORF">CLV51_108106</name>
</gene>
<dbReference type="SUPFAM" id="SSF54593">
    <property type="entry name" value="Glyoxalase/Bleomycin resistance protein/Dihydroxybiphenyl dioxygenase"/>
    <property type="match status" value="1"/>
</dbReference>
<feature type="domain" description="Glyoxalase/fosfomycin resistance/dioxygenase" evidence="1">
    <location>
        <begin position="6"/>
        <end position="61"/>
    </location>
</feature>
<dbReference type="Proteomes" id="UP000240971">
    <property type="component" value="Unassembled WGS sequence"/>
</dbReference>
<sequence length="91" mass="10075">MINITGIHHIALQAKDYKATIKFYEALGLKVHHSWALPQFNITYAAILKIPGTNSYVEIFDQGANVAAGESPVTGALLHFAFTVNMDWMVK</sequence>
<dbReference type="InterPro" id="IPR029068">
    <property type="entry name" value="Glyas_Bleomycin-R_OHBP_Dase"/>
</dbReference>